<evidence type="ECO:0000256" key="5">
    <source>
        <dbReference type="ARBA" id="ARBA00022833"/>
    </source>
</evidence>
<evidence type="ECO:0000313" key="14">
    <source>
        <dbReference type="Proteomes" id="UP000015106"/>
    </source>
</evidence>
<proteinExistence type="inferred from homology"/>
<keyword evidence="4 8" id="KW-0863">Zinc-finger</keyword>
<name>A0A8R7TKN4_TRIUA</name>
<dbReference type="InterPro" id="IPR007527">
    <property type="entry name" value="Znf_SWIM"/>
</dbReference>
<dbReference type="Proteomes" id="UP000015106">
    <property type="component" value="Chromosome 2"/>
</dbReference>
<dbReference type="GO" id="GO:0006313">
    <property type="term" value="P:DNA transposition"/>
    <property type="evidence" value="ECO:0007669"/>
    <property type="project" value="InterPro"/>
</dbReference>
<feature type="region of interest" description="Disordered" evidence="10">
    <location>
        <begin position="374"/>
        <end position="396"/>
    </location>
</feature>
<feature type="domain" description="SWIM-type" evidence="12">
    <location>
        <begin position="233"/>
        <end position="269"/>
    </location>
</feature>
<evidence type="ECO:0000256" key="7">
    <source>
        <dbReference type="ARBA" id="ARBA00023172"/>
    </source>
</evidence>
<evidence type="ECO:0000256" key="1">
    <source>
        <dbReference type="ARBA" id="ARBA00005889"/>
    </source>
</evidence>
<comment type="subcellular location">
    <subcellularLocation>
        <location evidence="9">Nucleus</location>
    </subcellularLocation>
</comment>
<organism evidence="13 14">
    <name type="scientific">Triticum urartu</name>
    <name type="common">Red wild einkorn</name>
    <name type="synonym">Crithodium urartu</name>
    <dbReference type="NCBI Taxonomy" id="4572"/>
    <lineage>
        <taxon>Eukaryota</taxon>
        <taxon>Viridiplantae</taxon>
        <taxon>Streptophyta</taxon>
        <taxon>Embryophyta</taxon>
        <taxon>Tracheophyta</taxon>
        <taxon>Spermatophyta</taxon>
        <taxon>Magnoliopsida</taxon>
        <taxon>Liliopsida</taxon>
        <taxon>Poales</taxon>
        <taxon>Poaceae</taxon>
        <taxon>BOP clade</taxon>
        <taxon>Pooideae</taxon>
        <taxon>Triticodae</taxon>
        <taxon>Triticeae</taxon>
        <taxon>Triticinae</taxon>
        <taxon>Triticum</taxon>
    </lineage>
</organism>
<keyword evidence="9" id="KW-0539">Nucleus</keyword>
<dbReference type="Pfam" id="PF10551">
    <property type="entry name" value="MULE"/>
    <property type="match status" value="1"/>
</dbReference>
<comment type="function">
    <text evidence="9">Putative transcription activator involved in regulating light control of development.</text>
</comment>
<dbReference type="Gramene" id="TuG1812G0200004173.01.T01">
    <property type="protein sequence ID" value="TuG1812G0200004173.01.T01"/>
    <property type="gene ID" value="TuG1812G0200004173.01"/>
</dbReference>
<dbReference type="SMART" id="SM00575">
    <property type="entry name" value="ZnF_PMZ"/>
    <property type="match status" value="1"/>
</dbReference>
<keyword evidence="14" id="KW-1185">Reference proteome</keyword>
<evidence type="ECO:0000256" key="9">
    <source>
        <dbReference type="RuleBase" id="RU367018"/>
    </source>
</evidence>
<dbReference type="PANTHER" id="PTHR31669:SF180">
    <property type="entry name" value="PROTEIN FAR1-RELATED SEQUENCE"/>
    <property type="match status" value="1"/>
</dbReference>
<dbReference type="InterPro" id="IPR031052">
    <property type="entry name" value="FHY3/FAR1"/>
</dbReference>
<sequence>MGGKAPKTIITDQDRGMEKAIKAVFPQATHRTCLFHVMKKAEEKGCRVFQLNQGLYEDFHDIVNNSLTEREFETLWQTMIETYNVGEVKIFQDMWEARKKFVPVYFKTKFFPFIQTTARSEGTNALFKKGVGAQFSMTSFLREYQRILDNIHANEDELDHNAKHKKVSWKSFNTKYYIERQAHSLYNISIFRKFQLILNDVTRLQIREEEKMKLYMVYQAKNYYKQEHRTRLYVVQVDTEKEDYSFICCKFEKDGILCSHILKVMLHLEVDKIPDKYIIDRWRKQGQKMNKSKAIPLRLDNDELRYNVLGMKLVELGSNASKSQRKFEYLLSEMFRIQQHLIDMDREGEEEMDGQGEQIEESNRSNKTIGTLTTMAQSGGSNSTIELLNPDKAHTKGRPRMMTIQERIKNKTFYKCSHCNDPGHTKRKCTNLDKVYDIPKKNRSRKTSQPRSADGGRGRQNATNKEINATNIPINEVSQLQQ</sequence>
<dbReference type="GO" id="GO:0006355">
    <property type="term" value="P:regulation of DNA-templated transcription"/>
    <property type="evidence" value="ECO:0007669"/>
    <property type="project" value="UniProtKB-UniRule"/>
</dbReference>
<evidence type="ECO:0000256" key="2">
    <source>
        <dbReference type="ARBA" id="ARBA00022578"/>
    </source>
</evidence>
<feature type="region of interest" description="Disordered" evidence="10">
    <location>
        <begin position="437"/>
        <end position="482"/>
    </location>
</feature>
<reference evidence="14" key="1">
    <citation type="journal article" date="2013" name="Nature">
        <title>Draft genome of the wheat A-genome progenitor Triticum urartu.</title>
        <authorList>
            <person name="Ling H.Q."/>
            <person name="Zhao S."/>
            <person name="Liu D."/>
            <person name="Wang J."/>
            <person name="Sun H."/>
            <person name="Zhang C."/>
            <person name="Fan H."/>
            <person name="Li D."/>
            <person name="Dong L."/>
            <person name="Tao Y."/>
            <person name="Gao C."/>
            <person name="Wu H."/>
            <person name="Li Y."/>
            <person name="Cui Y."/>
            <person name="Guo X."/>
            <person name="Zheng S."/>
            <person name="Wang B."/>
            <person name="Yu K."/>
            <person name="Liang Q."/>
            <person name="Yang W."/>
            <person name="Lou X."/>
            <person name="Chen J."/>
            <person name="Feng M."/>
            <person name="Jian J."/>
            <person name="Zhang X."/>
            <person name="Luo G."/>
            <person name="Jiang Y."/>
            <person name="Liu J."/>
            <person name="Wang Z."/>
            <person name="Sha Y."/>
            <person name="Zhang B."/>
            <person name="Wu H."/>
            <person name="Tang D."/>
            <person name="Shen Q."/>
            <person name="Xue P."/>
            <person name="Zou S."/>
            <person name="Wang X."/>
            <person name="Liu X."/>
            <person name="Wang F."/>
            <person name="Yang Y."/>
            <person name="An X."/>
            <person name="Dong Z."/>
            <person name="Zhang K."/>
            <person name="Zhang X."/>
            <person name="Luo M.C."/>
            <person name="Dvorak J."/>
            <person name="Tong Y."/>
            <person name="Wang J."/>
            <person name="Yang H."/>
            <person name="Li Z."/>
            <person name="Wang D."/>
            <person name="Zhang A."/>
            <person name="Wang J."/>
        </authorList>
    </citation>
    <scope>NUCLEOTIDE SEQUENCE</scope>
    <source>
        <strain evidence="14">cv. G1812</strain>
    </source>
</reference>
<keyword evidence="6" id="KW-0238">DNA-binding</keyword>
<reference evidence="13" key="2">
    <citation type="submission" date="2018-03" db="EMBL/GenBank/DDBJ databases">
        <title>The Triticum urartu genome reveals the dynamic nature of wheat genome evolution.</title>
        <authorList>
            <person name="Ling H."/>
            <person name="Ma B."/>
            <person name="Shi X."/>
            <person name="Liu H."/>
            <person name="Dong L."/>
            <person name="Sun H."/>
            <person name="Cao Y."/>
            <person name="Gao Q."/>
            <person name="Zheng S."/>
            <person name="Li Y."/>
            <person name="Yu Y."/>
            <person name="Du H."/>
            <person name="Qi M."/>
            <person name="Li Y."/>
            <person name="Yu H."/>
            <person name="Cui Y."/>
            <person name="Wang N."/>
            <person name="Chen C."/>
            <person name="Wu H."/>
            <person name="Zhao Y."/>
            <person name="Zhang J."/>
            <person name="Li Y."/>
            <person name="Zhou W."/>
            <person name="Zhang B."/>
            <person name="Hu W."/>
            <person name="Eijk M."/>
            <person name="Tang J."/>
            <person name="Witsenboer H."/>
            <person name="Zhao S."/>
            <person name="Li Z."/>
            <person name="Zhang A."/>
            <person name="Wang D."/>
            <person name="Liang C."/>
        </authorList>
    </citation>
    <scope>NUCLEOTIDE SEQUENCE [LARGE SCALE GENOMIC DNA]</scope>
    <source>
        <strain evidence="13">cv. G1812</strain>
    </source>
</reference>
<dbReference type="PANTHER" id="PTHR31669">
    <property type="entry name" value="PROTEIN FAR1-RELATED SEQUENCE 10-RELATED"/>
    <property type="match status" value="1"/>
</dbReference>
<evidence type="ECO:0000256" key="10">
    <source>
        <dbReference type="SAM" id="MobiDB-lite"/>
    </source>
</evidence>
<dbReference type="PROSITE" id="PS01007">
    <property type="entry name" value="TRANSPOSASE_MUTATOR"/>
    <property type="match status" value="1"/>
</dbReference>
<keyword evidence="2" id="KW-0815">Transposition</keyword>
<evidence type="ECO:0000256" key="6">
    <source>
        <dbReference type="ARBA" id="ARBA00023125"/>
    </source>
</evidence>
<evidence type="ECO:0000259" key="12">
    <source>
        <dbReference type="PROSITE" id="PS50966"/>
    </source>
</evidence>
<dbReference type="GO" id="GO:0003677">
    <property type="term" value="F:DNA binding"/>
    <property type="evidence" value="ECO:0007669"/>
    <property type="project" value="UniProtKB-KW"/>
</dbReference>
<dbReference type="GO" id="GO:0005634">
    <property type="term" value="C:nucleus"/>
    <property type="evidence" value="ECO:0007669"/>
    <property type="project" value="UniProtKB-SubCell"/>
</dbReference>
<dbReference type="InterPro" id="IPR001207">
    <property type="entry name" value="Transposase_mutator"/>
</dbReference>
<keyword evidence="7" id="KW-0233">DNA recombination</keyword>
<comment type="similarity">
    <text evidence="1 9">Belongs to the FHY3/FAR1 family.</text>
</comment>
<dbReference type="EnsemblPlants" id="TuG1812G0200004173.01.T01">
    <property type="protein sequence ID" value="TuG1812G0200004173.01.T01"/>
    <property type="gene ID" value="TuG1812G0200004173.01"/>
</dbReference>
<evidence type="ECO:0000259" key="11">
    <source>
        <dbReference type="PROSITE" id="PS50158"/>
    </source>
</evidence>
<dbReference type="PROSITE" id="PS50158">
    <property type="entry name" value="ZF_CCHC"/>
    <property type="match status" value="1"/>
</dbReference>
<dbReference type="GO" id="GO:0008270">
    <property type="term" value="F:zinc ion binding"/>
    <property type="evidence" value="ECO:0007669"/>
    <property type="project" value="UniProtKB-UniRule"/>
</dbReference>
<dbReference type="InterPro" id="IPR006564">
    <property type="entry name" value="Znf_PMZ"/>
</dbReference>
<feature type="compositionally biased region" description="Polar residues" evidence="10">
    <location>
        <begin position="374"/>
        <end position="386"/>
    </location>
</feature>
<dbReference type="PROSITE" id="PS50966">
    <property type="entry name" value="ZF_SWIM"/>
    <property type="match status" value="1"/>
</dbReference>
<feature type="domain" description="CCHC-type" evidence="11">
    <location>
        <begin position="415"/>
        <end position="431"/>
    </location>
</feature>
<dbReference type="GO" id="GO:0004803">
    <property type="term" value="F:transposase activity"/>
    <property type="evidence" value="ECO:0007669"/>
    <property type="project" value="InterPro"/>
</dbReference>
<protein>
    <recommendedName>
        <fullName evidence="9">Protein FAR1-RELATED SEQUENCE</fullName>
    </recommendedName>
</protein>
<dbReference type="InterPro" id="IPR001878">
    <property type="entry name" value="Znf_CCHC"/>
</dbReference>
<feature type="compositionally biased region" description="Polar residues" evidence="10">
    <location>
        <begin position="460"/>
        <end position="482"/>
    </location>
</feature>
<evidence type="ECO:0000256" key="4">
    <source>
        <dbReference type="ARBA" id="ARBA00022771"/>
    </source>
</evidence>
<evidence type="ECO:0000313" key="13">
    <source>
        <dbReference type="EnsemblPlants" id="TuG1812G0200004173.01.T01"/>
    </source>
</evidence>
<dbReference type="AlphaFoldDB" id="A0A8R7TKN4"/>
<keyword evidence="3 9" id="KW-0479">Metal-binding</keyword>
<accession>A0A8R7TKN4</accession>
<evidence type="ECO:0000256" key="8">
    <source>
        <dbReference type="PROSITE-ProRule" id="PRU00047"/>
    </source>
</evidence>
<keyword evidence="5 9" id="KW-0862">Zinc</keyword>
<reference evidence="13" key="3">
    <citation type="submission" date="2022-06" db="UniProtKB">
        <authorList>
            <consortium name="EnsemblPlants"/>
        </authorList>
    </citation>
    <scope>IDENTIFICATION</scope>
</reference>
<dbReference type="Pfam" id="PF04434">
    <property type="entry name" value="SWIM"/>
    <property type="match status" value="1"/>
</dbReference>
<dbReference type="InterPro" id="IPR018289">
    <property type="entry name" value="MULE_transposase_dom"/>
</dbReference>
<evidence type="ECO:0000256" key="3">
    <source>
        <dbReference type="ARBA" id="ARBA00022723"/>
    </source>
</evidence>